<dbReference type="Pfam" id="PF00152">
    <property type="entry name" value="tRNA-synt_2"/>
    <property type="match status" value="1"/>
</dbReference>
<dbReference type="InterPro" id="IPR004523">
    <property type="entry name" value="Asp-tRNA_synthase_2"/>
</dbReference>
<dbReference type="STRING" id="337451.A0A3S3NHW3"/>
<dbReference type="GO" id="GO:0006422">
    <property type="term" value="P:aspartyl-tRNA aminoacylation"/>
    <property type="evidence" value="ECO:0007669"/>
    <property type="project" value="InterPro"/>
</dbReference>
<reference evidence="6 7" key="1">
    <citation type="journal article" date="2019" name="Nat. Plants">
        <title>Stout camphor tree genome fills gaps in understanding of flowering plant genome evolution.</title>
        <authorList>
            <person name="Chaw S.M."/>
            <person name="Liu Y.C."/>
            <person name="Wu Y.W."/>
            <person name="Wang H.Y."/>
            <person name="Lin C.I."/>
            <person name="Wu C.S."/>
            <person name="Ke H.M."/>
            <person name="Chang L.Y."/>
            <person name="Hsu C.Y."/>
            <person name="Yang H.T."/>
            <person name="Sudianto E."/>
            <person name="Hsu M.H."/>
            <person name="Wu K.P."/>
            <person name="Wang L.N."/>
            <person name="Leebens-Mack J.H."/>
            <person name="Tsai I.J."/>
        </authorList>
    </citation>
    <scope>NUCLEOTIDE SEQUENCE [LARGE SCALE GENOMIC DNA]</scope>
    <source>
        <strain evidence="7">cv. Chaw 1501</strain>
        <tissue evidence="6">Young leaves</tissue>
    </source>
</reference>
<evidence type="ECO:0000256" key="2">
    <source>
        <dbReference type="ARBA" id="ARBA00022598"/>
    </source>
</evidence>
<evidence type="ECO:0000313" key="6">
    <source>
        <dbReference type="EMBL" id="RWR87955.1"/>
    </source>
</evidence>
<dbReference type="Gene3D" id="3.30.930.10">
    <property type="entry name" value="Bira Bifunctional Protein, Domain 2"/>
    <property type="match status" value="1"/>
</dbReference>
<feature type="domain" description="Aminoacyl-tRNA synthetase class II (D/K/N)" evidence="5">
    <location>
        <begin position="33"/>
        <end position="307"/>
    </location>
</feature>
<dbReference type="SUPFAM" id="SSF55681">
    <property type="entry name" value="Class II aaRS and biotin synthetases"/>
    <property type="match status" value="1"/>
</dbReference>
<keyword evidence="1" id="KW-0963">Cytoplasm</keyword>
<dbReference type="GO" id="GO:0003723">
    <property type="term" value="F:RNA binding"/>
    <property type="evidence" value="ECO:0007669"/>
    <property type="project" value="TreeGrafter"/>
</dbReference>
<dbReference type="OrthoDB" id="372395at2759"/>
<keyword evidence="3" id="KW-0547">Nucleotide-binding</keyword>
<dbReference type="InterPro" id="IPR045864">
    <property type="entry name" value="aa-tRNA-synth_II/BPL/LPL"/>
</dbReference>
<dbReference type="GO" id="GO:0005829">
    <property type="term" value="C:cytosol"/>
    <property type="evidence" value="ECO:0007669"/>
    <property type="project" value="TreeGrafter"/>
</dbReference>
<gene>
    <name evidence="6" type="ORF">CKAN_01692300</name>
</gene>
<name>A0A3S3NHW3_9MAGN</name>
<dbReference type="InterPro" id="IPR004364">
    <property type="entry name" value="Aa-tRNA-synt_II"/>
</dbReference>
<sequence>MGAVGSHGSMGSNGSPWESGHIPGFPPGCSDFGQFLLSEGFFKIHTPTLIAGSREGGSDVFKLDYKGPARLPSTFRPSVTSNSQYVVFAPIFRAEDSYTHWHLCDFIDLDVEMEIKEHYFEVIDIVDRAFVSVFDSSNEKCNKELDAIAKQYPFKPLEYLRKTLKLTFEEGMFGLRTIFVIGRFLQDPYSEAHSRLEEGGSDVFQTRLKGQRLPSTFSQDAGIEVDPLGDLNTQSERNRASLYDTEFYILYRYPLAVRPFYTMPCHDDPAYSNSIDAFLRGEEIILGGQRVHTPGFLTARTEECGIDGKTL</sequence>
<dbReference type="Proteomes" id="UP000283530">
    <property type="component" value="Unassembled WGS sequence"/>
</dbReference>
<keyword evidence="2" id="KW-0436">Ligase</keyword>
<accession>A0A3S3NHW3</accession>
<dbReference type="GO" id="GO:0017101">
    <property type="term" value="C:aminoacyl-tRNA synthetase multienzyme complex"/>
    <property type="evidence" value="ECO:0007669"/>
    <property type="project" value="TreeGrafter"/>
</dbReference>
<keyword evidence="6" id="KW-0030">Aminoacyl-tRNA synthetase</keyword>
<evidence type="ECO:0000313" key="7">
    <source>
        <dbReference type="Proteomes" id="UP000283530"/>
    </source>
</evidence>
<evidence type="ECO:0000256" key="4">
    <source>
        <dbReference type="ARBA" id="ARBA00022840"/>
    </source>
</evidence>
<dbReference type="PANTHER" id="PTHR43450:SF1">
    <property type="entry name" value="ASPARTATE--TRNA LIGASE, CYTOPLASMIC"/>
    <property type="match status" value="1"/>
</dbReference>
<organism evidence="6 7">
    <name type="scientific">Cinnamomum micranthum f. kanehirae</name>
    <dbReference type="NCBI Taxonomy" id="337451"/>
    <lineage>
        <taxon>Eukaryota</taxon>
        <taxon>Viridiplantae</taxon>
        <taxon>Streptophyta</taxon>
        <taxon>Embryophyta</taxon>
        <taxon>Tracheophyta</taxon>
        <taxon>Spermatophyta</taxon>
        <taxon>Magnoliopsida</taxon>
        <taxon>Magnoliidae</taxon>
        <taxon>Laurales</taxon>
        <taxon>Lauraceae</taxon>
        <taxon>Cinnamomum</taxon>
    </lineage>
</organism>
<keyword evidence="4" id="KW-0067">ATP-binding</keyword>
<comment type="caution">
    <text evidence="6">The sequence shown here is derived from an EMBL/GenBank/DDBJ whole genome shotgun (WGS) entry which is preliminary data.</text>
</comment>
<evidence type="ECO:0000256" key="1">
    <source>
        <dbReference type="ARBA" id="ARBA00022490"/>
    </source>
</evidence>
<dbReference type="GO" id="GO:0005524">
    <property type="term" value="F:ATP binding"/>
    <property type="evidence" value="ECO:0007669"/>
    <property type="project" value="InterPro"/>
</dbReference>
<dbReference type="GO" id="GO:0004815">
    <property type="term" value="F:aspartate-tRNA ligase activity"/>
    <property type="evidence" value="ECO:0007669"/>
    <property type="project" value="InterPro"/>
</dbReference>
<keyword evidence="7" id="KW-1185">Reference proteome</keyword>
<dbReference type="EMBL" id="QPKB01000006">
    <property type="protein sequence ID" value="RWR87955.1"/>
    <property type="molecule type" value="Genomic_DNA"/>
</dbReference>
<evidence type="ECO:0000259" key="5">
    <source>
        <dbReference type="Pfam" id="PF00152"/>
    </source>
</evidence>
<proteinExistence type="predicted"/>
<evidence type="ECO:0000256" key="3">
    <source>
        <dbReference type="ARBA" id="ARBA00022741"/>
    </source>
</evidence>
<dbReference type="PANTHER" id="PTHR43450">
    <property type="entry name" value="ASPARTYL-TRNA SYNTHETASE"/>
    <property type="match status" value="1"/>
</dbReference>
<dbReference type="AlphaFoldDB" id="A0A3S3NHW3"/>
<protein>
    <submittedName>
        <fullName evidence="6">Aspartyl/Asparaginyl-tRNA synthetase</fullName>
    </submittedName>
</protein>